<evidence type="ECO:0000256" key="1">
    <source>
        <dbReference type="SAM" id="MobiDB-lite"/>
    </source>
</evidence>
<accession>A0A7R9YSP1</accession>
<feature type="region of interest" description="Disordered" evidence="1">
    <location>
        <begin position="1"/>
        <end position="31"/>
    </location>
</feature>
<reference evidence="2" key="1">
    <citation type="submission" date="2021-01" db="EMBL/GenBank/DDBJ databases">
        <authorList>
            <person name="Corre E."/>
            <person name="Pelletier E."/>
            <person name="Niang G."/>
            <person name="Scheremetjew M."/>
            <person name="Finn R."/>
            <person name="Kale V."/>
            <person name="Holt S."/>
            <person name="Cochrane G."/>
            <person name="Meng A."/>
            <person name="Brown T."/>
            <person name="Cohen L."/>
        </authorList>
    </citation>
    <scope>NUCLEOTIDE SEQUENCE</scope>
    <source>
        <strain evidence="2">CCMP219</strain>
    </source>
</reference>
<evidence type="ECO:0000313" key="2">
    <source>
        <dbReference type="EMBL" id="CAD8283888.1"/>
    </source>
</evidence>
<dbReference type="AlphaFoldDB" id="A0A7R9YSP1"/>
<organism evidence="2">
    <name type="scientific">Chlamydomonas euryale</name>
    <dbReference type="NCBI Taxonomy" id="1486919"/>
    <lineage>
        <taxon>Eukaryota</taxon>
        <taxon>Viridiplantae</taxon>
        <taxon>Chlorophyta</taxon>
        <taxon>core chlorophytes</taxon>
        <taxon>Chlorophyceae</taxon>
        <taxon>CS clade</taxon>
        <taxon>Chlamydomonadales</taxon>
        <taxon>Chlamydomonadaceae</taxon>
        <taxon>Chlamydomonas</taxon>
    </lineage>
</organism>
<protein>
    <submittedName>
        <fullName evidence="2">Uncharacterized protein</fullName>
    </submittedName>
</protein>
<feature type="compositionally biased region" description="Basic and acidic residues" evidence="1">
    <location>
        <begin position="20"/>
        <end position="31"/>
    </location>
</feature>
<dbReference type="EMBL" id="HBEC01008550">
    <property type="protein sequence ID" value="CAD8283888.1"/>
    <property type="molecule type" value="Transcribed_RNA"/>
</dbReference>
<proteinExistence type="predicted"/>
<gene>
    <name evidence="2" type="ORF">CEUR00632_LOCUS3923</name>
</gene>
<name>A0A7R9YSP1_9CHLO</name>
<sequence length="221" mass="24963">MDTDNDNRNRFVGKGKTHLPSRESKDAQRERSQEELLAHLKEFEEWANPSFNVLVVQMPRPNFLQNNALKFVRETFHDTGELLQSMLRFGLPQTSVRNKLPYWREDNSPLKTSPSVRLRIAIAAMQVPTSARATPPDATESARDAVATAGGIPASSSTLGGTHAHMHLHNGGHHHPHRDLHTKRNRFLFDGDPVNPGMIVGINVALWWFLSTPINSRRRML</sequence>